<proteinExistence type="predicted"/>
<feature type="region of interest" description="Disordered" evidence="5">
    <location>
        <begin position="1"/>
        <end position="113"/>
    </location>
</feature>
<dbReference type="OrthoDB" id="10003116at2759"/>
<dbReference type="GO" id="GO:0030001">
    <property type="term" value="P:metal ion transport"/>
    <property type="evidence" value="ECO:0007669"/>
    <property type="project" value="InterPro"/>
</dbReference>
<dbReference type="GO" id="GO:0031398">
    <property type="term" value="P:positive regulation of protein ubiquitination"/>
    <property type="evidence" value="ECO:0007669"/>
    <property type="project" value="TreeGrafter"/>
</dbReference>
<protein>
    <recommendedName>
        <fullName evidence="9">Metal homeostatis protein bsd2</fullName>
    </recommendedName>
</protein>
<gene>
    <name evidence="7" type="ORF">PISMIDRAFT_13883</name>
</gene>
<dbReference type="PANTHER" id="PTHR13396:SF5">
    <property type="entry name" value="NEDD4 FAMILY INTERACTING PROTEIN"/>
    <property type="match status" value="1"/>
</dbReference>
<dbReference type="InterPro" id="IPR019325">
    <property type="entry name" value="NEDD4/Bsd2"/>
</dbReference>
<dbReference type="GO" id="GO:0007034">
    <property type="term" value="P:vacuolar transport"/>
    <property type="evidence" value="ECO:0007669"/>
    <property type="project" value="InterPro"/>
</dbReference>
<dbReference type="CDD" id="cd22212">
    <property type="entry name" value="NDFIP-like"/>
    <property type="match status" value="1"/>
</dbReference>
<dbReference type="STRING" id="765257.A0A0C9YR57"/>
<evidence type="ECO:0000313" key="7">
    <source>
        <dbReference type="EMBL" id="KIK19116.1"/>
    </source>
</evidence>
<evidence type="ECO:0008006" key="9">
    <source>
        <dbReference type="Google" id="ProtNLM"/>
    </source>
</evidence>
<feature type="compositionally biased region" description="Acidic residues" evidence="5">
    <location>
        <begin position="23"/>
        <end position="33"/>
    </location>
</feature>
<reference evidence="7 8" key="1">
    <citation type="submission" date="2014-04" db="EMBL/GenBank/DDBJ databases">
        <authorList>
            <consortium name="DOE Joint Genome Institute"/>
            <person name="Kuo A."/>
            <person name="Kohler A."/>
            <person name="Costa M.D."/>
            <person name="Nagy L.G."/>
            <person name="Floudas D."/>
            <person name="Copeland A."/>
            <person name="Barry K.W."/>
            <person name="Cichocki N."/>
            <person name="Veneault-Fourrey C."/>
            <person name="LaButti K."/>
            <person name="Lindquist E.A."/>
            <person name="Lipzen A."/>
            <person name="Lundell T."/>
            <person name="Morin E."/>
            <person name="Murat C."/>
            <person name="Sun H."/>
            <person name="Tunlid A."/>
            <person name="Henrissat B."/>
            <person name="Grigoriev I.V."/>
            <person name="Hibbett D.S."/>
            <person name="Martin F."/>
            <person name="Nordberg H.P."/>
            <person name="Cantor M.N."/>
            <person name="Hua S.X."/>
        </authorList>
    </citation>
    <scope>NUCLEOTIDE SEQUENCE [LARGE SCALE GENOMIC DNA]</scope>
    <source>
        <strain evidence="7 8">441</strain>
    </source>
</reference>
<organism evidence="7 8">
    <name type="scientific">Pisolithus microcarpus 441</name>
    <dbReference type="NCBI Taxonomy" id="765257"/>
    <lineage>
        <taxon>Eukaryota</taxon>
        <taxon>Fungi</taxon>
        <taxon>Dikarya</taxon>
        <taxon>Basidiomycota</taxon>
        <taxon>Agaricomycotina</taxon>
        <taxon>Agaricomycetes</taxon>
        <taxon>Agaricomycetidae</taxon>
        <taxon>Boletales</taxon>
        <taxon>Sclerodermatineae</taxon>
        <taxon>Pisolithaceae</taxon>
        <taxon>Pisolithus</taxon>
    </lineage>
</organism>
<keyword evidence="3 6" id="KW-1133">Transmembrane helix</keyword>
<evidence type="ECO:0000256" key="3">
    <source>
        <dbReference type="ARBA" id="ARBA00022989"/>
    </source>
</evidence>
<keyword evidence="2 6" id="KW-0812">Transmembrane</keyword>
<keyword evidence="8" id="KW-1185">Reference proteome</keyword>
<evidence type="ECO:0000256" key="4">
    <source>
        <dbReference type="ARBA" id="ARBA00023136"/>
    </source>
</evidence>
<evidence type="ECO:0000256" key="5">
    <source>
        <dbReference type="SAM" id="MobiDB-lite"/>
    </source>
</evidence>
<feature type="transmembrane region" description="Helical" evidence="6">
    <location>
        <begin position="330"/>
        <end position="351"/>
    </location>
</feature>
<reference evidence="8" key="2">
    <citation type="submission" date="2015-01" db="EMBL/GenBank/DDBJ databases">
        <title>Evolutionary Origins and Diversification of the Mycorrhizal Mutualists.</title>
        <authorList>
            <consortium name="DOE Joint Genome Institute"/>
            <consortium name="Mycorrhizal Genomics Consortium"/>
            <person name="Kohler A."/>
            <person name="Kuo A."/>
            <person name="Nagy L.G."/>
            <person name="Floudas D."/>
            <person name="Copeland A."/>
            <person name="Barry K.W."/>
            <person name="Cichocki N."/>
            <person name="Veneault-Fourrey C."/>
            <person name="LaButti K."/>
            <person name="Lindquist E.A."/>
            <person name="Lipzen A."/>
            <person name="Lundell T."/>
            <person name="Morin E."/>
            <person name="Murat C."/>
            <person name="Riley R."/>
            <person name="Ohm R."/>
            <person name="Sun H."/>
            <person name="Tunlid A."/>
            <person name="Henrissat B."/>
            <person name="Grigoriev I.V."/>
            <person name="Hibbett D.S."/>
            <person name="Martin F."/>
        </authorList>
    </citation>
    <scope>NUCLEOTIDE SEQUENCE [LARGE SCALE GENOMIC DNA]</scope>
    <source>
        <strain evidence="8">441</strain>
    </source>
</reference>
<feature type="compositionally biased region" description="Polar residues" evidence="5">
    <location>
        <begin position="41"/>
        <end position="61"/>
    </location>
</feature>
<dbReference type="PANTHER" id="PTHR13396">
    <property type="entry name" value="NEDD4 FAMILY INTERACTING PROTEIN 1/2"/>
    <property type="match status" value="1"/>
</dbReference>
<evidence type="ECO:0000256" key="6">
    <source>
        <dbReference type="SAM" id="Phobius"/>
    </source>
</evidence>
<feature type="region of interest" description="Disordered" evidence="5">
    <location>
        <begin position="139"/>
        <end position="172"/>
    </location>
</feature>
<sequence length="426" mass="46318">MPGRYAPLPTQQPSRDVSRELDEAFGSDDEDLDPNQHHSSESTPLTQNASPSNRCPQSPSKTGPDGAGVASYDFERDFDYARPPPGSPPRSSSGAVPNDFGNTNGVLPSSPVEPPILRPSFFRRAVGVILPTHYTRLPTSAGGSHPAVRGGGTENDGVFSNVTAKPSAPPRVRADDGSIYVIPEEEQNVAPPSYASAQADAVPSYWETTVHAPPSLDTSAGMIIEDLPTGSMITLVANLFISFFFQFVGFLLTYLLHTTHAAKFGSRAGLGLTLIQYGFYSRTGSDAFGAPPPPEDVPADQLTDTVYASTSPNDPPTEESYFLYFNSRDFLSFLLMTLGWFIFITSLIGFWRVKRWESSIRASNAQGSPTPEEIERDIATRRNLEEVFGLPLEDMSSSPQTLPRIPTRAELDEARLRRDLQAAGMI</sequence>
<evidence type="ECO:0000256" key="2">
    <source>
        <dbReference type="ARBA" id="ARBA00022692"/>
    </source>
</evidence>
<dbReference type="AlphaFoldDB" id="A0A0C9YR57"/>
<dbReference type="GO" id="GO:0016020">
    <property type="term" value="C:membrane"/>
    <property type="evidence" value="ECO:0007669"/>
    <property type="project" value="UniProtKB-SubCell"/>
</dbReference>
<comment type="subcellular location">
    <subcellularLocation>
        <location evidence="1">Membrane</location>
        <topology evidence="1">Multi-pass membrane protein</topology>
    </subcellularLocation>
</comment>
<dbReference type="HOGENOM" id="CLU_016313_1_0_1"/>
<evidence type="ECO:0000256" key="1">
    <source>
        <dbReference type="ARBA" id="ARBA00004141"/>
    </source>
</evidence>
<dbReference type="Pfam" id="PF10176">
    <property type="entry name" value="NEDD4_Bsd2"/>
    <property type="match status" value="1"/>
</dbReference>
<dbReference type="GO" id="GO:0048471">
    <property type="term" value="C:perinuclear region of cytoplasm"/>
    <property type="evidence" value="ECO:0007669"/>
    <property type="project" value="TreeGrafter"/>
</dbReference>
<dbReference type="GO" id="GO:0005783">
    <property type="term" value="C:endoplasmic reticulum"/>
    <property type="evidence" value="ECO:0007669"/>
    <property type="project" value="TreeGrafter"/>
</dbReference>
<dbReference type="GO" id="GO:0005794">
    <property type="term" value="C:Golgi apparatus"/>
    <property type="evidence" value="ECO:0007669"/>
    <property type="project" value="TreeGrafter"/>
</dbReference>
<dbReference type="Proteomes" id="UP000054018">
    <property type="component" value="Unassembled WGS sequence"/>
</dbReference>
<dbReference type="EMBL" id="KN833790">
    <property type="protein sequence ID" value="KIK19116.1"/>
    <property type="molecule type" value="Genomic_DNA"/>
</dbReference>
<dbReference type="GO" id="GO:0006511">
    <property type="term" value="P:ubiquitin-dependent protein catabolic process"/>
    <property type="evidence" value="ECO:0007669"/>
    <property type="project" value="TreeGrafter"/>
</dbReference>
<accession>A0A0C9YR57</accession>
<feature type="transmembrane region" description="Helical" evidence="6">
    <location>
        <begin position="232"/>
        <end position="256"/>
    </location>
</feature>
<name>A0A0C9YR57_9AGAM</name>
<keyword evidence="4 6" id="KW-0472">Membrane</keyword>
<evidence type="ECO:0000313" key="8">
    <source>
        <dbReference type="Proteomes" id="UP000054018"/>
    </source>
</evidence>